<evidence type="ECO:0000313" key="2">
    <source>
        <dbReference type="EMBL" id="KAH7315703.1"/>
    </source>
</evidence>
<dbReference type="Pfam" id="PF13837">
    <property type="entry name" value="Myb_DNA-bind_4"/>
    <property type="match status" value="1"/>
</dbReference>
<name>A0A8T2SDM3_CERRI</name>
<dbReference type="InterPro" id="IPR001005">
    <property type="entry name" value="SANT/Myb"/>
</dbReference>
<dbReference type="InterPro" id="IPR044822">
    <property type="entry name" value="Myb_DNA-bind_4"/>
</dbReference>
<accession>A0A8T2SDM3</accession>
<reference evidence="2" key="1">
    <citation type="submission" date="2021-08" db="EMBL/GenBank/DDBJ databases">
        <title>WGS assembly of Ceratopteris richardii.</title>
        <authorList>
            <person name="Marchant D.B."/>
            <person name="Chen G."/>
            <person name="Jenkins J."/>
            <person name="Shu S."/>
            <person name="Leebens-Mack J."/>
            <person name="Grimwood J."/>
            <person name="Schmutz J."/>
            <person name="Soltis P."/>
            <person name="Soltis D."/>
            <person name="Chen Z.-H."/>
        </authorList>
    </citation>
    <scope>NUCLEOTIDE SEQUENCE</scope>
    <source>
        <strain evidence="2">Whitten #5841</strain>
        <tissue evidence="2">Leaf</tissue>
    </source>
</reference>
<sequence length="466" mass="52924">MSCQTAAMEMETISNDTGDTSLQGIRWKDYETKVLIEAIAWREVQKLKQPEAAEDGHNAMKSNWKRIERFCRERGVYRDSEQCRNRWNWLNVIYSRIHSWEEREQSCFWSMKVDEKRANGFGRFKMNRYMYDLINELKNGNINHENIKSIFKDSGDENSKKISDTVDDPKEMQLGHNTRIESEAEQISIGLCFKNKLENRNGDYENAQSLLAEDRDECFSGFSSDTAALKAVVHIDSTKDANTPNVYQASSEVEAWDKLISENVIVMAEKSSDTSETFTGKALGDGHSVLSEERKEIDIIPDYYNTVQNCEFSSVGQKCGKGELHGQGSQICEVAFQSKNSSTSIMQIEHSQSLNDCNESLNVSVKGTNMQVKLVDEMDQITESRINIKEQLSGEDDGTRLEMSTAEFTDHFNEARVLKAGGSIEGRDVVASDSRKLDDDIVMYVPVAIGNTLKSISQAFKKYFKF</sequence>
<dbReference type="EMBL" id="CM035426">
    <property type="protein sequence ID" value="KAH7315703.1"/>
    <property type="molecule type" value="Genomic_DNA"/>
</dbReference>
<dbReference type="Proteomes" id="UP000825935">
    <property type="component" value="Chromosome 21"/>
</dbReference>
<organism evidence="2 3">
    <name type="scientific">Ceratopteris richardii</name>
    <name type="common">Triangle waterfern</name>
    <dbReference type="NCBI Taxonomy" id="49495"/>
    <lineage>
        <taxon>Eukaryota</taxon>
        <taxon>Viridiplantae</taxon>
        <taxon>Streptophyta</taxon>
        <taxon>Embryophyta</taxon>
        <taxon>Tracheophyta</taxon>
        <taxon>Polypodiopsida</taxon>
        <taxon>Polypodiidae</taxon>
        <taxon>Polypodiales</taxon>
        <taxon>Pteridineae</taxon>
        <taxon>Pteridaceae</taxon>
        <taxon>Parkerioideae</taxon>
        <taxon>Ceratopteris</taxon>
    </lineage>
</organism>
<feature type="domain" description="Myb-like" evidence="1">
    <location>
        <begin position="26"/>
        <end position="88"/>
    </location>
</feature>
<proteinExistence type="predicted"/>
<dbReference type="OrthoDB" id="1843873at2759"/>
<gene>
    <name evidence="2" type="ORF">KP509_21G061500</name>
</gene>
<keyword evidence="3" id="KW-1185">Reference proteome</keyword>
<evidence type="ECO:0000259" key="1">
    <source>
        <dbReference type="PROSITE" id="PS50090"/>
    </source>
</evidence>
<dbReference type="PROSITE" id="PS50090">
    <property type="entry name" value="MYB_LIKE"/>
    <property type="match status" value="1"/>
</dbReference>
<evidence type="ECO:0000313" key="3">
    <source>
        <dbReference type="Proteomes" id="UP000825935"/>
    </source>
</evidence>
<protein>
    <recommendedName>
        <fullName evidence="1">Myb-like domain-containing protein</fullName>
    </recommendedName>
</protein>
<dbReference type="PANTHER" id="PTHR33492">
    <property type="entry name" value="OSJNBA0043A12.37 PROTEIN-RELATED"/>
    <property type="match status" value="1"/>
</dbReference>
<dbReference type="PANTHER" id="PTHR33492:SF11">
    <property type="entry name" value="OS04G0670900 PROTEIN"/>
    <property type="match status" value="1"/>
</dbReference>
<dbReference type="AlphaFoldDB" id="A0A8T2SDM3"/>
<dbReference type="Gene3D" id="1.10.10.60">
    <property type="entry name" value="Homeodomain-like"/>
    <property type="match status" value="1"/>
</dbReference>
<comment type="caution">
    <text evidence="2">The sequence shown here is derived from an EMBL/GenBank/DDBJ whole genome shotgun (WGS) entry which is preliminary data.</text>
</comment>